<reference evidence="1 2" key="1">
    <citation type="submission" date="2021-03" db="EMBL/GenBank/DDBJ databases">
        <authorList>
            <person name="Gilmore M.S."/>
            <person name="Schwartzman J."/>
            <person name="Van Tyne D."/>
            <person name="Martin M."/>
            <person name="Earl A.M."/>
            <person name="Manson A.L."/>
            <person name="Straub T."/>
            <person name="Salamzade R."/>
            <person name="Saavedra J."/>
            <person name="Lebreton F."/>
            <person name="Prichula J."/>
            <person name="Schaufler K."/>
            <person name="Gaca A."/>
            <person name="Sgardioli B."/>
            <person name="Wagenaar J."/>
            <person name="Strong T."/>
        </authorList>
    </citation>
    <scope>NUCLEOTIDE SEQUENCE [LARGE SCALE GENOMIC DNA]</scope>
    <source>
        <strain evidence="1 2">DIV2402</strain>
    </source>
</reference>
<keyword evidence="2" id="KW-1185">Reference proteome</keyword>
<name>A0ABZ2SPR2_9ENTE</name>
<proteinExistence type="predicted"/>
<dbReference type="SUPFAM" id="SSF51445">
    <property type="entry name" value="(Trans)glycosidases"/>
    <property type="match status" value="1"/>
</dbReference>
<reference evidence="1 2" key="2">
    <citation type="submission" date="2024-03" db="EMBL/GenBank/DDBJ databases">
        <title>The Genome Sequence of Enterococcus sp. DIV2402.</title>
        <authorList>
            <consortium name="The Broad Institute Genomics Platform"/>
            <consortium name="The Broad Institute Microbial Omics Core"/>
            <consortium name="The Broad Institute Genomic Center for Infectious Diseases"/>
            <person name="Earl A."/>
            <person name="Manson A."/>
            <person name="Gilmore M."/>
            <person name="Schwartman J."/>
            <person name="Shea T."/>
            <person name="Abouelleil A."/>
            <person name="Cao P."/>
            <person name="Chapman S."/>
            <person name="Cusick C."/>
            <person name="Young S."/>
            <person name="Neafsey D."/>
            <person name="Nusbaum C."/>
            <person name="Birren B."/>
        </authorList>
    </citation>
    <scope>NUCLEOTIDE SEQUENCE [LARGE SCALE GENOMIC DNA]</scope>
    <source>
        <strain evidence="1 2">DIV2402</strain>
    </source>
</reference>
<evidence type="ECO:0008006" key="3">
    <source>
        <dbReference type="Google" id="ProtNLM"/>
    </source>
</evidence>
<dbReference type="EMBL" id="CP147251">
    <property type="protein sequence ID" value="WYJ77517.1"/>
    <property type="molecule type" value="Genomic_DNA"/>
</dbReference>
<dbReference type="InterPro" id="IPR001360">
    <property type="entry name" value="Glyco_hydro_1"/>
</dbReference>
<sequence>MFIVENEFGAYDKVETASIHDPYRVDYLRTHIQSMLKAITIDGVDLMSDTTWGIIDIVSFGTGEMEKRLDKVNEGVVNVKS</sequence>
<gene>
    <name evidence="1" type="ORF">DOK78_002155</name>
</gene>
<accession>A0ABZ2SPR2</accession>
<evidence type="ECO:0000313" key="2">
    <source>
        <dbReference type="Proteomes" id="UP000664701"/>
    </source>
</evidence>
<protein>
    <recommendedName>
        <fullName evidence="3">6-phospho-beta-glucosidase</fullName>
    </recommendedName>
</protein>
<evidence type="ECO:0000313" key="1">
    <source>
        <dbReference type="EMBL" id="WYJ77517.1"/>
    </source>
</evidence>
<dbReference type="PRINTS" id="PR00131">
    <property type="entry name" value="GLHYDRLASE1"/>
</dbReference>
<dbReference type="RefSeq" id="WP_339076153.1">
    <property type="nucleotide sequence ID" value="NZ_CP147251.1"/>
</dbReference>
<organism evidence="1 2">
    <name type="scientific">Candidatus Enterococcus lowellii</name>
    <dbReference type="NCBI Taxonomy" id="2230877"/>
    <lineage>
        <taxon>Bacteria</taxon>
        <taxon>Bacillati</taxon>
        <taxon>Bacillota</taxon>
        <taxon>Bacilli</taxon>
        <taxon>Lactobacillales</taxon>
        <taxon>Enterococcaceae</taxon>
        <taxon>Enterococcus</taxon>
    </lineage>
</organism>
<dbReference type="InterPro" id="IPR017853">
    <property type="entry name" value="GH"/>
</dbReference>
<dbReference type="Gene3D" id="3.20.20.80">
    <property type="entry name" value="Glycosidases"/>
    <property type="match status" value="1"/>
</dbReference>
<dbReference type="Pfam" id="PF00232">
    <property type="entry name" value="Glyco_hydro_1"/>
    <property type="match status" value="1"/>
</dbReference>
<dbReference type="Proteomes" id="UP000664701">
    <property type="component" value="Chromosome"/>
</dbReference>